<organism evidence="1 2">
    <name type="scientific">Pocillopora damicornis</name>
    <name type="common">Cauliflower coral</name>
    <name type="synonym">Millepora damicornis</name>
    <dbReference type="NCBI Taxonomy" id="46731"/>
    <lineage>
        <taxon>Eukaryota</taxon>
        <taxon>Metazoa</taxon>
        <taxon>Cnidaria</taxon>
        <taxon>Anthozoa</taxon>
        <taxon>Hexacorallia</taxon>
        <taxon>Scleractinia</taxon>
        <taxon>Astrocoeniina</taxon>
        <taxon>Pocilloporidae</taxon>
        <taxon>Pocillopora</taxon>
    </lineage>
</organism>
<comment type="caution">
    <text evidence="1">The sequence shown here is derived from an EMBL/GenBank/DDBJ whole genome shotgun (WGS) entry which is preliminary data.</text>
</comment>
<name>A0A3M6U723_POCDA</name>
<reference evidence="1 2" key="1">
    <citation type="journal article" date="2018" name="Sci. Rep.">
        <title>Comparative analysis of the Pocillopora damicornis genome highlights role of immune system in coral evolution.</title>
        <authorList>
            <person name="Cunning R."/>
            <person name="Bay R.A."/>
            <person name="Gillette P."/>
            <person name="Baker A.C."/>
            <person name="Traylor-Knowles N."/>
        </authorList>
    </citation>
    <scope>NUCLEOTIDE SEQUENCE [LARGE SCALE GENOMIC DNA]</scope>
    <source>
        <strain evidence="1">RSMAS</strain>
        <tissue evidence="1">Whole animal</tissue>
    </source>
</reference>
<gene>
    <name evidence="1" type="ORF">pdam_00017647</name>
</gene>
<evidence type="ECO:0000313" key="2">
    <source>
        <dbReference type="Proteomes" id="UP000275408"/>
    </source>
</evidence>
<evidence type="ECO:0000313" key="1">
    <source>
        <dbReference type="EMBL" id="RMX49470.1"/>
    </source>
</evidence>
<sequence length="104" mass="11664">MEVEVLDRSAELSRVTGSNLDPKKYWYVLTKKLNVKSGRTLLQTNCFVDSAMTTIRSIPAAGLKRTNKGCSFNARGNSSRWIREVSKYNPVVDAVNQIALDRTL</sequence>
<dbReference type="Proteomes" id="UP000275408">
    <property type="component" value="Unassembled WGS sequence"/>
</dbReference>
<keyword evidence="2" id="KW-1185">Reference proteome</keyword>
<proteinExistence type="predicted"/>
<dbReference type="AlphaFoldDB" id="A0A3M6U723"/>
<protein>
    <submittedName>
        <fullName evidence="1">Uncharacterized protein</fullName>
    </submittedName>
</protein>
<dbReference type="EMBL" id="RCHS01002138">
    <property type="protein sequence ID" value="RMX49470.1"/>
    <property type="molecule type" value="Genomic_DNA"/>
</dbReference>
<accession>A0A3M6U723</accession>